<evidence type="ECO:0000313" key="2">
    <source>
        <dbReference type="Proteomes" id="UP000299102"/>
    </source>
</evidence>
<accession>A0A4C1T7R5</accession>
<organism evidence="1 2">
    <name type="scientific">Eumeta variegata</name>
    <name type="common">Bagworm moth</name>
    <name type="synonym">Eumeta japonica</name>
    <dbReference type="NCBI Taxonomy" id="151549"/>
    <lineage>
        <taxon>Eukaryota</taxon>
        <taxon>Metazoa</taxon>
        <taxon>Ecdysozoa</taxon>
        <taxon>Arthropoda</taxon>
        <taxon>Hexapoda</taxon>
        <taxon>Insecta</taxon>
        <taxon>Pterygota</taxon>
        <taxon>Neoptera</taxon>
        <taxon>Endopterygota</taxon>
        <taxon>Lepidoptera</taxon>
        <taxon>Glossata</taxon>
        <taxon>Ditrysia</taxon>
        <taxon>Tineoidea</taxon>
        <taxon>Psychidae</taxon>
        <taxon>Oiketicinae</taxon>
        <taxon>Eumeta</taxon>
    </lineage>
</organism>
<sequence>MSHQRAAGYLGWNRISDGGGSRAMEGEWATRVLIHWTKRNGENCYFTNESEAGIGPRPTGRSAGTKDETGYLRKKSFYVYAGEDCGRYDTTSLVQSYRRRLPDKPRSFSLRAQVEHAHLVSRASRVTSTLGYRPLIACRQSTLINKT</sequence>
<dbReference type="Proteomes" id="UP000299102">
    <property type="component" value="Unassembled WGS sequence"/>
</dbReference>
<gene>
    <name evidence="1" type="ORF">EVAR_77627_1</name>
</gene>
<dbReference type="AlphaFoldDB" id="A0A4C1T7R5"/>
<name>A0A4C1T7R5_EUMVA</name>
<keyword evidence="2" id="KW-1185">Reference proteome</keyword>
<proteinExistence type="predicted"/>
<dbReference type="EMBL" id="BGZK01000039">
    <property type="protein sequence ID" value="GBP10235.1"/>
    <property type="molecule type" value="Genomic_DNA"/>
</dbReference>
<comment type="caution">
    <text evidence="1">The sequence shown here is derived from an EMBL/GenBank/DDBJ whole genome shotgun (WGS) entry which is preliminary data.</text>
</comment>
<reference evidence="1 2" key="1">
    <citation type="journal article" date="2019" name="Commun. Biol.">
        <title>The bagworm genome reveals a unique fibroin gene that provides high tensile strength.</title>
        <authorList>
            <person name="Kono N."/>
            <person name="Nakamura H."/>
            <person name="Ohtoshi R."/>
            <person name="Tomita M."/>
            <person name="Numata K."/>
            <person name="Arakawa K."/>
        </authorList>
    </citation>
    <scope>NUCLEOTIDE SEQUENCE [LARGE SCALE GENOMIC DNA]</scope>
</reference>
<evidence type="ECO:0000313" key="1">
    <source>
        <dbReference type="EMBL" id="GBP10235.1"/>
    </source>
</evidence>
<protein>
    <submittedName>
        <fullName evidence="1">Uncharacterized protein</fullName>
    </submittedName>
</protein>